<protein>
    <submittedName>
        <fullName evidence="2">Uncharacterized protein</fullName>
    </submittedName>
</protein>
<accession>A0A8X7BGB9</accession>
<feature type="compositionally biased region" description="Polar residues" evidence="1">
    <location>
        <begin position="35"/>
        <end position="44"/>
    </location>
</feature>
<gene>
    <name evidence="2" type="ORF">TNCV_4724701</name>
</gene>
<feature type="compositionally biased region" description="Polar residues" evidence="1">
    <location>
        <begin position="153"/>
        <end position="163"/>
    </location>
</feature>
<dbReference type="Proteomes" id="UP000887159">
    <property type="component" value="Unassembled WGS sequence"/>
</dbReference>
<evidence type="ECO:0000313" key="2">
    <source>
        <dbReference type="EMBL" id="GFY29342.1"/>
    </source>
</evidence>
<keyword evidence="3" id="KW-1185">Reference proteome</keyword>
<evidence type="ECO:0000256" key="1">
    <source>
        <dbReference type="SAM" id="MobiDB-lite"/>
    </source>
</evidence>
<feature type="region of interest" description="Disordered" evidence="1">
    <location>
        <begin position="18"/>
        <end position="44"/>
    </location>
</feature>
<sequence length="163" mass="18473">MAYSLNNLSELFPNPRAAKTVPVTTPPCHLRRTNQDPLINQGPPTSGHIYNIRYGMEERFADNCNEHKIPTSLIVEESNINDPTLDEIDVHKVKKKKPSKKRENKGKESSEEFIFPKKTARPVSPTSTQDPIETKNNFSDLEQDVEHPLPTVKNVNSEEITPD</sequence>
<reference evidence="2" key="1">
    <citation type="submission" date="2020-08" db="EMBL/GenBank/DDBJ databases">
        <title>Multicomponent nature underlies the extraordinary mechanical properties of spider dragline silk.</title>
        <authorList>
            <person name="Kono N."/>
            <person name="Nakamura H."/>
            <person name="Mori M."/>
            <person name="Yoshida Y."/>
            <person name="Ohtoshi R."/>
            <person name="Malay A.D."/>
            <person name="Moran D.A.P."/>
            <person name="Tomita M."/>
            <person name="Numata K."/>
            <person name="Arakawa K."/>
        </authorList>
    </citation>
    <scope>NUCLEOTIDE SEQUENCE</scope>
</reference>
<feature type="compositionally biased region" description="Polar residues" evidence="1">
    <location>
        <begin position="124"/>
        <end position="140"/>
    </location>
</feature>
<feature type="region of interest" description="Disordered" evidence="1">
    <location>
        <begin position="79"/>
        <end position="163"/>
    </location>
</feature>
<proteinExistence type="predicted"/>
<evidence type="ECO:0000313" key="3">
    <source>
        <dbReference type="Proteomes" id="UP000887159"/>
    </source>
</evidence>
<feature type="compositionally biased region" description="Basic residues" evidence="1">
    <location>
        <begin position="92"/>
        <end position="104"/>
    </location>
</feature>
<comment type="caution">
    <text evidence="2">The sequence shown here is derived from an EMBL/GenBank/DDBJ whole genome shotgun (WGS) entry which is preliminary data.</text>
</comment>
<dbReference type="EMBL" id="BMAU01021387">
    <property type="protein sequence ID" value="GFY29342.1"/>
    <property type="molecule type" value="Genomic_DNA"/>
</dbReference>
<name>A0A8X7BGB9_TRICX</name>
<organism evidence="2 3">
    <name type="scientific">Trichonephila clavipes</name>
    <name type="common">Golden silk orbweaver</name>
    <name type="synonym">Nephila clavipes</name>
    <dbReference type="NCBI Taxonomy" id="2585209"/>
    <lineage>
        <taxon>Eukaryota</taxon>
        <taxon>Metazoa</taxon>
        <taxon>Ecdysozoa</taxon>
        <taxon>Arthropoda</taxon>
        <taxon>Chelicerata</taxon>
        <taxon>Arachnida</taxon>
        <taxon>Araneae</taxon>
        <taxon>Araneomorphae</taxon>
        <taxon>Entelegynae</taxon>
        <taxon>Araneoidea</taxon>
        <taxon>Nephilidae</taxon>
        <taxon>Trichonephila</taxon>
    </lineage>
</organism>
<dbReference type="AlphaFoldDB" id="A0A8X7BGB9"/>